<organism evidence="9 10">
    <name type="scientific">Acipenser oxyrinchus oxyrinchus</name>
    <dbReference type="NCBI Taxonomy" id="40147"/>
    <lineage>
        <taxon>Eukaryota</taxon>
        <taxon>Metazoa</taxon>
        <taxon>Chordata</taxon>
        <taxon>Craniata</taxon>
        <taxon>Vertebrata</taxon>
        <taxon>Euteleostomi</taxon>
        <taxon>Actinopterygii</taxon>
        <taxon>Chondrostei</taxon>
        <taxon>Acipenseriformes</taxon>
        <taxon>Acipenseridae</taxon>
        <taxon>Acipenser</taxon>
    </lineage>
</organism>
<dbReference type="InterPro" id="IPR009057">
    <property type="entry name" value="Homeodomain-like_sf"/>
</dbReference>
<dbReference type="GO" id="GO:0000978">
    <property type="term" value="F:RNA polymerase II cis-regulatory region sequence-specific DNA binding"/>
    <property type="evidence" value="ECO:0007669"/>
    <property type="project" value="TreeGrafter"/>
</dbReference>
<dbReference type="AlphaFoldDB" id="A0AAD8CS48"/>
<dbReference type="GO" id="GO:0000981">
    <property type="term" value="F:DNA-binding transcription factor activity, RNA polymerase II-specific"/>
    <property type="evidence" value="ECO:0007669"/>
    <property type="project" value="InterPro"/>
</dbReference>
<evidence type="ECO:0000256" key="4">
    <source>
        <dbReference type="ARBA" id="ARBA00023155"/>
    </source>
</evidence>
<evidence type="ECO:0000313" key="9">
    <source>
        <dbReference type="EMBL" id="KAK1156295.1"/>
    </source>
</evidence>
<protein>
    <submittedName>
        <fullName evidence="9">Iroquois-class homeodomain protein IRX-1-like</fullName>
    </submittedName>
</protein>
<feature type="DNA-binding region" description="Homeobox" evidence="6">
    <location>
        <begin position="166"/>
        <end position="228"/>
    </location>
</feature>
<proteinExistence type="inferred from homology"/>
<dbReference type="InterPro" id="IPR008422">
    <property type="entry name" value="KN_HD"/>
</dbReference>
<gene>
    <name evidence="9" type="primary">IRX1</name>
    <name evidence="9" type="ORF">AOXY_G26444</name>
</gene>
<dbReference type="PANTHER" id="PTHR11211">
    <property type="entry name" value="IROQUOIS-CLASS HOMEODOMAIN PROTEIN IRX"/>
    <property type="match status" value="1"/>
</dbReference>
<evidence type="ECO:0000256" key="1">
    <source>
        <dbReference type="ARBA" id="ARBA00004123"/>
    </source>
</evidence>
<dbReference type="PANTHER" id="PTHR11211:SF41">
    <property type="entry name" value="IROQUOIS HOMEOBOX 7"/>
    <property type="match status" value="1"/>
</dbReference>
<dbReference type="GO" id="GO:0048468">
    <property type="term" value="P:cell development"/>
    <property type="evidence" value="ECO:0007669"/>
    <property type="project" value="TreeGrafter"/>
</dbReference>
<dbReference type="SMART" id="SM00389">
    <property type="entry name" value="HOX"/>
    <property type="match status" value="1"/>
</dbReference>
<evidence type="ECO:0000256" key="6">
    <source>
        <dbReference type="PROSITE-ProRule" id="PRU00108"/>
    </source>
</evidence>
<evidence type="ECO:0000256" key="5">
    <source>
        <dbReference type="ARBA" id="ARBA00023242"/>
    </source>
</evidence>
<dbReference type="PROSITE" id="PS00027">
    <property type="entry name" value="HOMEOBOX_1"/>
    <property type="match status" value="1"/>
</dbReference>
<dbReference type="GO" id="GO:0030182">
    <property type="term" value="P:neuron differentiation"/>
    <property type="evidence" value="ECO:0007669"/>
    <property type="project" value="TreeGrafter"/>
</dbReference>
<dbReference type="SUPFAM" id="SSF46689">
    <property type="entry name" value="Homeodomain-like"/>
    <property type="match status" value="1"/>
</dbReference>
<evidence type="ECO:0000259" key="8">
    <source>
        <dbReference type="PROSITE" id="PS50071"/>
    </source>
</evidence>
<dbReference type="FunFam" id="1.10.10.60:FF:000003">
    <property type="entry name" value="Iroquois-class homeobox protein IRX"/>
    <property type="match status" value="1"/>
</dbReference>
<keyword evidence="4 6" id="KW-0371">Homeobox</keyword>
<feature type="domain" description="Homeobox" evidence="8">
    <location>
        <begin position="164"/>
        <end position="227"/>
    </location>
</feature>
<feature type="compositionally biased region" description="Basic and acidic residues" evidence="7">
    <location>
        <begin position="304"/>
        <end position="330"/>
    </location>
</feature>
<dbReference type="CDD" id="cd00086">
    <property type="entry name" value="homeodomain"/>
    <property type="match status" value="1"/>
</dbReference>
<accession>A0AAD8CS48</accession>
<comment type="caution">
    <text evidence="9">The sequence shown here is derived from an EMBL/GenBank/DDBJ whole genome shotgun (WGS) entry which is preliminary data.</text>
</comment>
<evidence type="ECO:0000313" key="10">
    <source>
        <dbReference type="Proteomes" id="UP001230051"/>
    </source>
</evidence>
<dbReference type="Proteomes" id="UP001230051">
    <property type="component" value="Unassembled WGS sequence"/>
</dbReference>
<feature type="region of interest" description="Disordered" evidence="7">
    <location>
        <begin position="229"/>
        <end position="340"/>
    </location>
</feature>
<dbReference type="InterPro" id="IPR001356">
    <property type="entry name" value="HD"/>
</dbReference>
<keyword evidence="5 6" id="KW-0539">Nucleus</keyword>
<comment type="subcellular location">
    <subcellularLocation>
        <location evidence="1 6">Nucleus</location>
    </subcellularLocation>
</comment>
<dbReference type="PROSITE" id="PS50071">
    <property type="entry name" value="HOMEOBOX_2"/>
    <property type="match status" value="1"/>
</dbReference>
<comment type="similarity">
    <text evidence="2">Belongs to the TALE/IRO homeobox family.</text>
</comment>
<sequence>MDSIKTKVELCVSLKGLTSYSAFSNELSISVDKHALCHSSLYEGGPGSGSVIGIWSLECSKMPASQMGFGDFFIGKNINMPHGYQTMVLGCPPGVPPVPGHPAVAGAPLSYPGMQGYSFIPYLHLGHNMRQMSPYQLKSASPYHQALLGQGAPFYSPYRAVAAEDPGRAGKAAARESTGALKAWLSEHLKNPYPTKGEKVMLAIVTKMSLTQVSTWFANARRRLKKENKVSWVCKNKSDEESESEEEEAGEKSERAEEEEEEEEEDIDLQTVEDNEKEGSGSDGSDQESTRTPDRLSPAAPGDGLKESERETENKGVTRLGDYTKPELGAKENTQPQKPQIWSLVETATSGTGHSAVQKRPVHHIKRQDAGGLWADLAVRNGQYFPVYLPAHYTHRQTLPGGMNC</sequence>
<dbReference type="Pfam" id="PF05920">
    <property type="entry name" value="Homeobox_KN"/>
    <property type="match status" value="1"/>
</dbReference>
<reference evidence="9" key="1">
    <citation type="submission" date="2022-02" db="EMBL/GenBank/DDBJ databases">
        <title>Atlantic sturgeon de novo genome assembly.</title>
        <authorList>
            <person name="Stock M."/>
            <person name="Klopp C."/>
            <person name="Guiguen Y."/>
            <person name="Cabau C."/>
            <person name="Parinello H."/>
            <person name="Santidrian Yebra-Pimentel E."/>
            <person name="Kuhl H."/>
            <person name="Dirks R.P."/>
            <person name="Guessner J."/>
            <person name="Wuertz S."/>
            <person name="Du K."/>
            <person name="Schartl M."/>
        </authorList>
    </citation>
    <scope>NUCLEOTIDE SEQUENCE</scope>
    <source>
        <strain evidence="9">STURGEONOMICS-FGT-2020</strain>
        <tissue evidence="9">Whole blood</tissue>
    </source>
</reference>
<keyword evidence="10" id="KW-1185">Reference proteome</keyword>
<dbReference type="InterPro" id="IPR017970">
    <property type="entry name" value="Homeobox_CS"/>
</dbReference>
<keyword evidence="3 6" id="KW-0238">DNA-binding</keyword>
<evidence type="ECO:0000256" key="7">
    <source>
        <dbReference type="SAM" id="MobiDB-lite"/>
    </source>
</evidence>
<feature type="compositionally biased region" description="Acidic residues" evidence="7">
    <location>
        <begin position="240"/>
        <end position="249"/>
    </location>
</feature>
<dbReference type="Gene3D" id="1.10.10.60">
    <property type="entry name" value="Homeodomain-like"/>
    <property type="match status" value="1"/>
</dbReference>
<dbReference type="GO" id="GO:0005634">
    <property type="term" value="C:nucleus"/>
    <property type="evidence" value="ECO:0007669"/>
    <property type="project" value="UniProtKB-SubCell"/>
</dbReference>
<dbReference type="EMBL" id="JAGXEW010000028">
    <property type="protein sequence ID" value="KAK1156295.1"/>
    <property type="molecule type" value="Genomic_DNA"/>
</dbReference>
<evidence type="ECO:0000256" key="3">
    <source>
        <dbReference type="ARBA" id="ARBA00023125"/>
    </source>
</evidence>
<name>A0AAD8CS48_ACIOX</name>
<feature type="compositionally biased region" description="Acidic residues" evidence="7">
    <location>
        <begin position="256"/>
        <end position="276"/>
    </location>
</feature>
<evidence type="ECO:0000256" key="2">
    <source>
        <dbReference type="ARBA" id="ARBA00008446"/>
    </source>
</evidence>